<gene>
    <name evidence="1" type="ORF">CPRO_27990</name>
    <name evidence="2" type="ORF">SAMN02745151_02455</name>
</gene>
<dbReference type="Gene3D" id="3.90.1530.10">
    <property type="entry name" value="Conserved hypothetical protein from pyrococcus furiosus pfu- 392566-001, ParB domain"/>
    <property type="match status" value="1"/>
</dbReference>
<reference evidence="3" key="2">
    <citation type="submission" date="2016-01" db="EMBL/GenBank/DDBJ databases">
        <authorList>
            <person name="Poehlein A."/>
            <person name="Schlien K."/>
            <person name="Gottschalk G."/>
            <person name="Buckel W."/>
            <person name="Daniel R."/>
        </authorList>
    </citation>
    <scope>NUCLEOTIDE SEQUENCE [LARGE SCALE GENOMIC DNA]</scope>
    <source>
        <strain evidence="3">X2</strain>
    </source>
</reference>
<reference evidence="4" key="4">
    <citation type="submission" date="2016-11" db="EMBL/GenBank/DDBJ databases">
        <authorList>
            <person name="Jaros S."/>
            <person name="Januszkiewicz K."/>
            <person name="Wedrychowicz H."/>
        </authorList>
    </citation>
    <scope>NUCLEOTIDE SEQUENCE [LARGE SCALE GENOMIC DNA]</scope>
    <source>
        <strain evidence="4">DSM 1682</strain>
    </source>
</reference>
<dbReference type="InterPro" id="IPR021451">
    <property type="entry name" value="DUF3102"/>
</dbReference>
<reference evidence="2" key="3">
    <citation type="submission" date="2016-11" db="EMBL/GenBank/DDBJ databases">
        <authorList>
            <person name="Varghese N."/>
            <person name="Submissions S."/>
        </authorList>
    </citation>
    <scope>NUCLEOTIDE SEQUENCE</scope>
    <source>
        <strain evidence="2">DSM 1682</strain>
    </source>
</reference>
<reference evidence="1 3" key="1">
    <citation type="journal article" date="2016" name="Genome Announc.">
        <title>Complete Genome Sequence of the Amino Acid-Fermenting Clostridium propionicum X2 (DSM 1682).</title>
        <authorList>
            <person name="Poehlein A."/>
            <person name="Schlien K."/>
            <person name="Chowdhury N.P."/>
            <person name="Gottschalk G."/>
            <person name="Buckel W."/>
            <person name="Daniel R."/>
        </authorList>
    </citation>
    <scope>NUCLEOTIDE SEQUENCE [LARGE SCALE GENOMIC DNA]</scope>
    <source>
        <strain evidence="1 3">X2</strain>
    </source>
</reference>
<dbReference type="Pfam" id="PF11300">
    <property type="entry name" value="DUF3102"/>
    <property type="match status" value="1"/>
</dbReference>
<evidence type="ECO:0000313" key="1">
    <source>
        <dbReference type="EMBL" id="AMJ42343.1"/>
    </source>
</evidence>
<protein>
    <submittedName>
        <fullName evidence="1">ParB-like nuclease domain protein</fullName>
    </submittedName>
    <submittedName>
        <fullName evidence="2">ParB-like nuclease domain-containing protein</fullName>
    </submittedName>
</protein>
<organism evidence="2 4">
    <name type="scientific">Anaerotignum propionicum DSM 1682</name>
    <dbReference type="NCBI Taxonomy" id="991789"/>
    <lineage>
        <taxon>Bacteria</taxon>
        <taxon>Bacillati</taxon>
        <taxon>Bacillota</taxon>
        <taxon>Clostridia</taxon>
        <taxon>Lachnospirales</taxon>
        <taxon>Anaerotignaceae</taxon>
        <taxon>Anaerotignum</taxon>
    </lineage>
</organism>
<evidence type="ECO:0000313" key="3">
    <source>
        <dbReference type="Proteomes" id="UP000068026"/>
    </source>
</evidence>
<dbReference type="SUPFAM" id="SSF110849">
    <property type="entry name" value="ParB/Sulfiredoxin"/>
    <property type="match status" value="1"/>
</dbReference>
<dbReference type="InterPro" id="IPR036086">
    <property type="entry name" value="ParB/Sulfiredoxin_sf"/>
</dbReference>
<dbReference type="KEGG" id="cpro:CPRO_27990"/>
<dbReference type="Proteomes" id="UP000184204">
    <property type="component" value="Unassembled WGS sequence"/>
</dbReference>
<dbReference type="EMBL" id="CP014223">
    <property type="protein sequence ID" value="AMJ42343.1"/>
    <property type="molecule type" value="Genomic_DNA"/>
</dbReference>
<evidence type="ECO:0000313" key="2">
    <source>
        <dbReference type="EMBL" id="SHF00007.1"/>
    </source>
</evidence>
<dbReference type="EMBL" id="FQUA01000013">
    <property type="protein sequence ID" value="SHF00007.1"/>
    <property type="molecule type" value="Genomic_DNA"/>
</dbReference>
<accession>A0A0X8VCC8</accession>
<sequence length="250" mass="29309">MENLTVRNLEVIENEIIQLKEQTARNIILIGKALIEAKSQLNHGTWGIWLEEKFDFTQRTANKFMQLATTFNVSNSNSLSNLGQTKLFLLMDLPDEKRDAFIEENDIESITTRELKEKIKNVKNIINQDERDYNSYQVKVSELKEFPNHTKYFPNIVGEQYINFLRSIETSGVIESIIITQDKMIVSGHQRVRACKDLGIETIPARYFYYDKKGNDSYEKELFSWFCIGNCMCGQMDYYREAKKHLDEMK</sequence>
<proteinExistence type="predicted"/>
<dbReference type="OrthoDB" id="9773571at2"/>
<dbReference type="Proteomes" id="UP000068026">
    <property type="component" value="Chromosome"/>
</dbReference>
<dbReference type="AlphaFoldDB" id="A0A0X8VCC8"/>
<name>A0A0X8VCC8_ANAPI</name>
<keyword evidence="3" id="KW-1185">Reference proteome</keyword>
<dbReference type="RefSeq" id="WP_066053016.1">
    <property type="nucleotide sequence ID" value="NZ_CP014223.1"/>
</dbReference>
<evidence type="ECO:0000313" key="4">
    <source>
        <dbReference type="Proteomes" id="UP000184204"/>
    </source>
</evidence>